<evidence type="ECO:0000259" key="6">
    <source>
        <dbReference type="PROSITE" id="PS50075"/>
    </source>
</evidence>
<evidence type="ECO:0000256" key="5">
    <source>
        <dbReference type="ARBA" id="ARBA00023194"/>
    </source>
</evidence>
<dbReference type="Gene3D" id="3.40.50.980">
    <property type="match status" value="2"/>
</dbReference>
<dbReference type="SMART" id="SM00823">
    <property type="entry name" value="PKS_PP"/>
    <property type="match status" value="1"/>
</dbReference>
<dbReference type="RefSeq" id="WP_146138123.1">
    <property type="nucleotide sequence ID" value="NZ_PVWO01000003.1"/>
</dbReference>
<dbReference type="PROSITE" id="PS00455">
    <property type="entry name" value="AMP_BINDING"/>
    <property type="match status" value="1"/>
</dbReference>
<dbReference type="InterPro" id="IPR023213">
    <property type="entry name" value="CAT-like_dom_sf"/>
</dbReference>
<dbReference type="GO" id="GO:0043041">
    <property type="term" value="P:amino acid activation for nonribosomal peptide biosynthetic process"/>
    <property type="evidence" value="ECO:0007669"/>
    <property type="project" value="UniProtKB-ARBA"/>
</dbReference>
<dbReference type="PROSITE" id="PS50075">
    <property type="entry name" value="CARRIER"/>
    <property type="match status" value="1"/>
</dbReference>
<dbReference type="Pfam" id="PF00501">
    <property type="entry name" value="AMP-binding"/>
    <property type="match status" value="1"/>
</dbReference>
<dbReference type="OrthoDB" id="9757538at2"/>
<keyword evidence="3" id="KW-0596">Phosphopantetheine</keyword>
<dbReference type="GO" id="GO:0044550">
    <property type="term" value="P:secondary metabolite biosynthetic process"/>
    <property type="evidence" value="ECO:0007669"/>
    <property type="project" value="UniProtKB-ARBA"/>
</dbReference>
<dbReference type="PANTHER" id="PTHR45398:SF1">
    <property type="entry name" value="ENZYME, PUTATIVE (JCVI)-RELATED"/>
    <property type="match status" value="1"/>
</dbReference>
<dbReference type="FunFam" id="3.40.50.980:FF:000001">
    <property type="entry name" value="Non-ribosomal peptide synthetase"/>
    <property type="match status" value="1"/>
</dbReference>
<dbReference type="PANTHER" id="PTHR45398">
    <property type="match status" value="1"/>
</dbReference>
<name>A0A2T1GNT9_9CYAN</name>
<dbReference type="CDD" id="cd19543">
    <property type="entry name" value="DCL_NRPS"/>
    <property type="match status" value="1"/>
</dbReference>
<dbReference type="FunFam" id="3.30.300.30:FF:000010">
    <property type="entry name" value="Enterobactin synthetase component F"/>
    <property type="match status" value="1"/>
</dbReference>
<dbReference type="Pfam" id="PF00668">
    <property type="entry name" value="Condensation"/>
    <property type="match status" value="2"/>
</dbReference>
<dbReference type="EMBL" id="PVWO01000003">
    <property type="protein sequence ID" value="PSB59547.1"/>
    <property type="molecule type" value="Genomic_DNA"/>
</dbReference>
<comment type="caution">
    <text evidence="7">The sequence shown here is derived from an EMBL/GenBank/DDBJ whole genome shotgun (WGS) entry which is preliminary data.</text>
</comment>
<evidence type="ECO:0000256" key="2">
    <source>
        <dbReference type="ARBA" id="ARBA00006432"/>
    </source>
</evidence>
<evidence type="ECO:0000256" key="1">
    <source>
        <dbReference type="ARBA" id="ARBA00001957"/>
    </source>
</evidence>
<accession>A0A2T1GNT9</accession>
<dbReference type="NCBIfam" id="TIGR01733">
    <property type="entry name" value="AA-adenyl-dom"/>
    <property type="match status" value="1"/>
</dbReference>
<dbReference type="InterPro" id="IPR020845">
    <property type="entry name" value="AMP-binding_CS"/>
</dbReference>
<dbReference type="FunFam" id="2.30.38.10:FF:000001">
    <property type="entry name" value="Non-ribosomal peptide synthetase PvdI"/>
    <property type="match status" value="1"/>
</dbReference>
<reference evidence="7 8" key="1">
    <citation type="submission" date="2018-03" db="EMBL/GenBank/DDBJ databases">
        <title>The ancient ancestry and fast evolution of plastids.</title>
        <authorList>
            <person name="Moore K.R."/>
            <person name="Magnabosco C."/>
            <person name="Momper L."/>
            <person name="Gold D.A."/>
            <person name="Bosak T."/>
            <person name="Fournier G.P."/>
        </authorList>
    </citation>
    <scope>NUCLEOTIDE SEQUENCE [LARGE SCALE GENOMIC DNA]</scope>
    <source>
        <strain evidence="7 8">CCALA 037</strain>
    </source>
</reference>
<comment type="cofactor">
    <cofactor evidence="1">
        <name>pantetheine 4'-phosphate</name>
        <dbReference type="ChEBI" id="CHEBI:47942"/>
    </cofactor>
</comment>
<dbReference type="InterPro" id="IPR009081">
    <property type="entry name" value="PP-bd_ACP"/>
</dbReference>
<dbReference type="Gene3D" id="3.30.559.30">
    <property type="entry name" value="Nonribosomal peptide synthetase, condensation domain"/>
    <property type="match status" value="2"/>
</dbReference>
<keyword evidence="8" id="KW-1185">Reference proteome</keyword>
<dbReference type="Gene3D" id="2.30.38.10">
    <property type="entry name" value="Luciferase, Domain 3"/>
    <property type="match status" value="1"/>
</dbReference>
<dbReference type="PROSITE" id="PS00012">
    <property type="entry name" value="PHOSPHOPANTETHEINE"/>
    <property type="match status" value="1"/>
</dbReference>
<dbReference type="InterPro" id="IPR020806">
    <property type="entry name" value="PKS_PP-bd"/>
</dbReference>
<dbReference type="Pfam" id="PF00550">
    <property type="entry name" value="PP-binding"/>
    <property type="match status" value="1"/>
</dbReference>
<sequence>DWREVVDIYPLSPMQQGMLFHSLYAPDSGVYLEVFHCTLQGHLDLPTFCQAWQQVIDGHEIFRTAFRWGDLEVPLQIVRQQVELPFTYHDWQDTDAPQLADFLARLQQTGLDLATAPLMQLHLIQLTPTQYHFVWIHHHILLDGWSLSTVLQQVFANYERSIEGLPALVTPTPAYQTYIAWLQQQDLSQAAGFWQQELQGFTTPTPLPSTKTDNVGSSEVELLLSPDLTQQLESFARSNHLTASNLVQGAWGMLLSRYSGDREVLFGVTFSGRPPTLAGVESMVGLFINTLPMRMDVAGELEIVPWLQTLQAKQLAASQYTYSPLVDIQRWSDLPSGVQLFNSLVVFENYPVSSALQQPVSSLEITDVRGSEQTNYPLTLIAIPGSQLSLKINYDRSLFEHETVLRMLGHLEVLLAGAIDPTATTIGELPLLTSVEMQQLLTEWNQPSVPYPQQCFHEIFSNHAARTPDAIAVVADERQLTYAELDARANRLAHYLQSLGVGPEIIVGLCVERSIAAIVGILGILKAGGAYVPLDPAYPKARLDYIATDAQIAMLLSQTDLQAQIPTVDTVVWLDRDWPTIEQSSSVAPTLDRSDDLDRLAYVIYTSGSTGQPKGVMVTHRGLGNLVAVQQELLQVTPQSKVVQFASLSFDASVWEICMALGNGATLYLGSRDTLLPGADLQQFLQTHSITHALLPPSALAVMPQNDFPHLQHLVVGGEACPAPLIDRWAPGRHFYNAYGPTEATVVGTIAICQPQMGQPPIGRPLTNTTAYILDGQQRLMPAGIGGEIYLGGVNLARGYLNRSELTAEKFIDHPWIPGARLYRTGDWGRYRTDGQIEYLGRIDHQVKIRGFRIELGEIEAVLVQHPDILQVVAIARTLESGRQQLVAYLVGQPAAQSHPPSIGDLRAFMSSRLPDYMVPAAFVFIPELPITPNGKVDKAALPDPDLSEALSADYVAPQSEIEDRLAQIWAEVLGLPQVGIRDNFFELGGDSILSLQIVARAHQLGWQLTPKQLFTHQSIAELATVVGFGTGIQAAQTPVVGEVPLTPIQHWFFAQDLPRPHHFNQSVLLAVPSDIEPVVLEQALQHLVFHHDALRLQFIPNAGSWQQYNAPPDAQVQLQIEDLSALPAGDRLQAIADRGTLLQASLDLGAGLLLAASLFKMGEGSDRLLIVIHHLAVDGVSWRILMSDLQTAYQQGLAGQTLQLPPKTTSFQYWAQQLSNYSHTADLQAARDYWQSLPVVPSLPIDGTLQSTTHTVEQAEAIAVSLDAATTQVLLQTVPTAYQTKIHEVLLTAVVLAFQQWTGRSSLYLDLEGHGREELFADVDLSRTVGWFTTMFPVQLVLPALDLGTALIAVKEQVRQVPDGGMSYGLLRYLNPSMGGLGDVPAAQVSFNYLGQFSQETSADEGWQLTADSGGDEQSLQAARSHLVEVNAVILAGELQVNWTYSPQVHLPATIDKLAADFLAALRSLISHCQAPDAGAYSPTDFPEADLDGDELAAILDDFSTL</sequence>
<dbReference type="InterPro" id="IPR006162">
    <property type="entry name" value="Ppantetheine_attach_site"/>
</dbReference>
<dbReference type="Proteomes" id="UP000238937">
    <property type="component" value="Unassembled WGS sequence"/>
</dbReference>
<evidence type="ECO:0000256" key="4">
    <source>
        <dbReference type="ARBA" id="ARBA00022553"/>
    </source>
</evidence>
<proteinExistence type="inferred from homology"/>
<evidence type="ECO:0000256" key="3">
    <source>
        <dbReference type="ARBA" id="ARBA00022450"/>
    </source>
</evidence>
<organism evidence="7 8">
    <name type="scientific">Chamaesiphon polymorphus CCALA 037</name>
    <dbReference type="NCBI Taxonomy" id="2107692"/>
    <lineage>
        <taxon>Bacteria</taxon>
        <taxon>Bacillati</taxon>
        <taxon>Cyanobacteriota</taxon>
        <taxon>Cyanophyceae</taxon>
        <taxon>Gomontiellales</taxon>
        <taxon>Chamaesiphonaceae</taxon>
        <taxon>Chamaesiphon</taxon>
    </lineage>
</organism>
<dbReference type="GO" id="GO:0031177">
    <property type="term" value="F:phosphopantetheine binding"/>
    <property type="evidence" value="ECO:0007669"/>
    <property type="project" value="InterPro"/>
</dbReference>
<dbReference type="GO" id="GO:0003824">
    <property type="term" value="F:catalytic activity"/>
    <property type="evidence" value="ECO:0007669"/>
    <property type="project" value="InterPro"/>
</dbReference>
<dbReference type="CDD" id="cd19534">
    <property type="entry name" value="E_NRPS"/>
    <property type="match status" value="1"/>
</dbReference>
<dbReference type="Gene3D" id="3.30.300.30">
    <property type="match status" value="1"/>
</dbReference>
<dbReference type="SUPFAM" id="SSF47336">
    <property type="entry name" value="ACP-like"/>
    <property type="match status" value="1"/>
</dbReference>
<dbReference type="SUPFAM" id="SSF56801">
    <property type="entry name" value="Acetyl-CoA synthetase-like"/>
    <property type="match status" value="1"/>
</dbReference>
<dbReference type="InterPro" id="IPR025110">
    <property type="entry name" value="AMP-bd_C"/>
</dbReference>
<dbReference type="GO" id="GO:0008610">
    <property type="term" value="P:lipid biosynthetic process"/>
    <property type="evidence" value="ECO:0007669"/>
    <property type="project" value="UniProtKB-ARBA"/>
</dbReference>
<dbReference type="NCBIfam" id="TIGR01720">
    <property type="entry name" value="NRPS-para261"/>
    <property type="match status" value="1"/>
</dbReference>
<keyword evidence="4" id="KW-0597">Phosphoprotein</keyword>
<gene>
    <name evidence="7" type="ORF">C7B77_00425</name>
</gene>
<dbReference type="InterPro" id="IPR010071">
    <property type="entry name" value="AA_adenyl_dom"/>
</dbReference>
<dbReference type="InterPro" id="IPR010060">
    <property type="entry name" value="NRPS_synth"/>
</dbReference>
<dbReference type="SUPFAM" id="SSF52777">
    <property type="entry name" value="CoA-dependent acyltransferases"/>
    <property type="match status" value="4"/>
</dbReference>
<keyword evidence="5" id="KW-0045">Antibiotic biosynthesis</keyword>
<dbReference type="Gene3D" id="1.10.1200.10">
    <property type="entry name" value="ACP-like"/>
    <property type="match status" value="1"/>
</dbReference>
<feature type="domain" description="Carrier" evidence="6">
    <location>
        <begin position="957"/>
        <end position="1031"/>
    </location>
</feature>
<feature type="non-terminal residue" evidence="7">
    <location>
        <position position="1"/>
    </location>
</feature>
<dbReference type="FunFam" id="1.10.1200.10:FF:000005">
    <property type="entry name" value="Nonribosomal peptide synthetase 1"/>
    <property type="match status" value="1"/>
</dbReference>
<dbReference type="InterPro" id="IPR036736">
    <property type="entry name" value="ACP-like_sf"/>
</dbReference>
<dbReference type="GO" id="GO:0017000">
    <property type="term" value="P:antibiotic biosynthetic process"/>
    <property type="evidence" value="ECO:0007669"/>
    <property type="project" value="UniProtKB-KW"/>
</dbReference>
<dbReference type="Gene3D" id="3.30.559.10">
    <property type="entry name" value="Chloramphenicol acetyltransferase-like domain"/>
    <property type="match status" value="2"/>
</dbReference>
<evidence type="ECO:0000313" key="8">
    <source>
        <dbReference type="Proteomes" id="UP000238937"/>
    </source>
</evidence>
<dbReference type="InterPro" id="IPR001242">
    <property type="entry name" value="Condensation_dom"/>
</dbReference>
<dbReference type="CDD" id="cd17652">
    <property type="entry name" value="A_NRPS_CmdD_like"/>
    <property type="match status" value="1"/>
</dbReference>
<dbReference type="InterPro" id="IPR045851">
    <property type="entry name" value="AMP-bd_C_sf"/>
</dbReference>
<dbReference type="FunFam" id="3.40.50.12780:FF:000012">
    <property type="entry name" value="Non-ribosomal peptide synthetase"/>
    <property type="match status" value="1"/>
</dbReference>
<dbReference type="InterPro" id="IPR000873">
    <property type="entry name" value="AMP-dep_synth/lig_dom"/>
</dbReference>
<protein>
    <submittedName>
        <fullName evidence="7">Non-ribosomal peptide synthetase</fullName>
    </submittedName>
</protein>
<comment type="similarity">
    <text evidence="2">Belongs to the ATP-dependent AMP-binding enzyme family.</text>
</comment>
<dbReference type="Pfam" id="PF13193">
    <property type="entry name" value="AMP-binding_C"/>
    <property type="match status" value="1"/>
</dbReference>
<evidence type="ECO:0000313" key="7">
    <source>
        <dbReference type="EMBL" id="PSB59547.1"/>
    </source>
</evidence>